<dbReference type="Proteomes" id="UP000196694">
    <property type="component" value="Unassembled WGS sequence"/>
</dbReference>
<comment type="catalytic activity">
    <reaction evidence="9">
        <text>isopentenyl phosphate + ATP = isopentenyl diphosphate + ADP</text>
        <dbReference type="Rhea" id="RHEA:33963"/>
        <dbReference type="ChEBI" id="CHEBI:30616"/>
        <dbReference type="ChEBI" id="CHEBI:65078"/>
        <dbReference type="ChEBI" id="CHEBI:128769"/>
        <dbReference type="ChEBI" id="CHEBI:456216"/>
        <dbReference type="EC" id="2.7.4.26"/>
    </reaction>
</comment>
<evidence type="ECO:0000259" key="10">
    <source>
        <dbReference type="Pfam" id="PF00696"/>
    </source>
</evidence>
<dbReference type="GO" id="GO:0016114">
    <property type="term" value="P:terpenoid biosynthetic process"/>
    <property type="evidence" value="ECO:0007669"/>
    <property type="project" value="TreeGrafter"/>
</dbReference>
<dbReference type="GO" id="GO:0016301">
    <property type="term" value="F:kinase activity"/>
    <property type="evidence" value="ECO:0007669"/>
    <property type="project" value="UniProtKB-KW"/>
</dbReference>
<protein>
    <recommendedName>
        <fullName evidence="3">Isopentenyl phosphate kinase</fullName>
        <ecNumber evidence="2">2.7.4.26</ecNumber>
    </recommendedName>
</protein>
<evidence type="ECO:0000256" key="2">
    <source>
        <dbReference type="ARBA" id="ARBA00012908"/>
    </source>
</evidence>
<evidence type="ECO:0000256" key="9">
    <source>
        <dbReference type="ARBA" id="ARBA00049063"/>
    </source>
</evidence>
<accession>A0A211YPL7</accession>
<keyword evidence="12" id="KW-1185">Reference proteome</keyword>
<keyword evidence="8" id="KW-0414">Isoprene biosynthesis</keyword>
<evidence type="ECO:0000256" key="6">
    <source>
        <dbReference type="ARBA" id="ARBA00022777"/>
    </source>
</evidence>
<evidence type="ECO:0000256" key="1">
    <source>
        <dbReference type="ARBA" id="ARBA00010540"/>
    </source>
</evidence>
<sequence>MDTIASEGIWDMQTRDGVGRHTRVRVIKIGGSVLTDKKTFKLNYHVAERVAGEIAAAIEKGIKVGIVLGGGSYGHVAASNARSLEAPPADALSLVTMYMLELALAVADILASKGVKPVIYPPHSFCNPEGLMPRCNWSYIRRDMELGITPVVYGDVYACGKDWCIVSGDELAIEMACSIGSSSVIYITDVDGVIAADGKIIDEIHVDELEHGNVANREASDKVDVTGGIRRKLDAIKLNKCPAVREIIVTNGLREGNTYAALMGYGCGTRIIL</sequence>
<comment type="caution">
    <text evidence="11">The sequence shown here is derived from an EMBL/GenBank/DDBJ whole genome shotgun (WGS) entry which is preliminary data.</text>
</comment>
<evidence type="ECO:0000256" key="7">
    <source>
        <dbReference type="ARBA" id="ARBA00022840"/>
    </source>
</evidence>
<proteinExistence type="inferred from homology"/>
<dbReference type="NCBIfam" id="NF040647">
    <property type="entry name" value="IPPK_Arch"/>
    <property type="match status" value="1"/>
</dbReference>
<dbReference type="PANTHER" id="PTHR43654">
    <property type="entry name" value="GLUTAMATE 5-KINASE"/>
    <property type="match status" value="1"/>
</dbReference>
<keyword evidence="7" id="KW-0067">ATP-binding</keyword>
<dbReference type="AlphaFoldDB" id="A0A211YPL7"/>
<dbReference type="InterPro" id="IPR036393">
    <property type="entry name" value="AceGlu_kinase-like_sf"/>
</dbReference>
<dbReference type="EMBL" id="NCQP01000002">
    <property type="protein sequence ID" value="OWJ54777.1"/>
    <property type="molecule type" value="Genomic_DNA"/>
</dbReference>
<dbReference type="PANTHER" id="PTHR43654:SF1">
    <property type="entry name" value="ISOPENTENYL PHOSPHATE KINASE"/>
    <property type="match status" value="1"/>
</dbReference>
<feature type="domain" description="Aspartate/glutamate/uridylate kinase" evidence="10">
    <location>
        <begin position="24"/>
        <end position="236"/>
    </location>
</feature>
<reference evidence="11 12" key="1">
    <citation type="submission" date="2017-05" db="EMBL/GenBank/DDBJ databases">
        <title>The draft genome of the hyperthermophilic archaeon 'Pyrodictium delaneyi strain Hulk', an iron and nitrate reducer, reveals the capacity for sulfate reduction.</title>
        <authorList>
            <person name="Demey L.M."/>
            <person name="Miller C."/>
            <person name="Manzella M."/>
            <person name="Reguera G."/>
            <person name="Kashefi K."/>
        </authorList>
    </citation>
    <scope>NUCLEOTIDE SEQUENCE [LARGE SCALE GENOMIC DNA]</scope>
    <source>
        <strain evidence="11 12">Hulk</strain>
    </source>
</reference>
<name>A0A211YPL7_9CREN</name>
<evidence type="ECO:0000313" key="12">
    <source>
        <dbReference type="Proteomes" id="UP000196694"/>
    </source>
</evidence>
<evidence type="ECO:0000256" key="5">
    <source>
        <dbReference type="ARBA" id="ARBA00022741"/>
    </source>
</evidence>
<keyword evidence="4" id="KW-0808">Transferase</keyword>
<organism evidence="11 12">
    <name type="scientific">Pyrodictium delaneyi</name>
    <dbReference type="NCBI Taxonomy" id="1273541"/>
    <lineage>
        <taxon>Archaea</taxon>
        <taxon>Thermoproteota</taxon>
        <taxon>Thermoprotei</taxon>
        <taxon>Desulfurococcales</taxon>
        <taxon>Pyrodictiaceae</taxon>
        <taxon>Pyrodictium</taxon>
    </lineage>
</organism>
<dbReference type="Gene3D" id="3.40.1160.10">
    <property type="entry name" value="Acetylglutamate kinase-like"/>
    <property type="match status" value="1"/>
</dbReference>
<keyword evidence="6" id="KW-0418">Kinase</keyword>
<keyword evidence="5" id="KW-0547">Nucleotide-binding</keyword>
<dbReference type="Pfam" id="PF00696">
    <property type="entry name" value="AA_kinase"/>
    <property type="match status" value="1"/>
</dbReference>
<evidence type="ECO:0000256" key="8">
    <source>
        <dbReference type="ARBA" id="ARBA00023229"/>
    </source>
</evidence>
<comment type="similarity">
    <text evidence="1">Belongs to the isopentenyl phosphate kinase family.</text>
</comment>
<dbReference type="GO" id="GO:0005524">
    <property type="term" value="F:ATP binding"/>
    <property type="evidence" value="ECO:0007669"/>
    <property type="project" value="UniProtKB-KW"/>
</dbReference>
<evidence type="ECO:0000256" key="4">
    <source>
        <dbReference type="ARBA" id="ARBA00022679"/>
    </source>
</evidence>
<evidence type="ECO:0000256" key="3">
    <source>
        <dbReference type="ARBA" id="ARBA00017267"/>
    </source>
</evidence>
<dbReference type="GO" id="GO:0102043">
    <property type="term" value="F:isopentenyl phosphate kinase activity"/>
    <property type="evidence" value="ECO:0007669"/>
    <property type="project" value="UniProtKB-EC"/>
</dbReference>
<dbReference type="SUPFAM" id="SSF53633">
    <property type="entry name" value="Carbamate kinase-like"/>
    <property type="match status" value="1"/>
</dbReference>
<evidence type="ECO:0000313" key="11">
    <source>
        <dbReference type="EMBL" id="OWJ54777.1"/>
    </source>
</evidence>
<dbReference type="InterPro" id="IPR024192">
    <property type="entry name" value="Fosfomycin_R_FomA-type"/>
</dbReference>
<dbReference type="InterPro" id="IPR001048">
    <property type="entry name" value="Asp/Glu/Uridylate_kinase"/>
</dbReference>
<dbReference type="GO" id="GO:0005829">
    <property type="term" value="C:cytosol"/>
    <property type="evidence" value="ECO:0007669"/>
    <property type="project" value="TreeGrafter"/>
</dbReference>
<gene>
    <name evidence="11" type="ORF">Pdsh_03400</name>
</gene>
<dbReference type="EC" id="2.7.4.26" evidence="2"/>